<organism evidence="1 2">
    <name type="scientific">Bacillus phage BMBtpLA3</name>
    <dbReference type="NCBI Taxonomy" id="1868824"/>
    <lineage>
        <taxon>Viruses</taxon>
        <taxon>Duplodnaviria</taxon>
        <taxon>Heunggongvirae</taxon>
        <taxon>Uroviricota</taxon>
        <taxon>Caudoviricetes</taxon>
        <taxon>Lwoffvirus</taxon>
        <taxon>Lwoffvirus TP21</taxon>
    </lineage>
</organism>
<proteinExistence type="predicted"/>
<sequence>MTVKEMYMEAKNDRVMSLVIVIESLLQYGKIKFNDCSTAINPYLLNNYGKWNKLIVNEMIKRGCYK</sequence>
<evidence type="ECO:0000313" key="2">
    <source>
        <dbReference type="Proteomes" id="UP000226338"/>
    </source>
</evidence>
<protein>
    <submittedName>
        <fullName evidence="1">Uncharacterized protein</fullName>
    </submittedName>
</protein>
<accession>A0A1B1P7H4</accession>
<dbReference type="Proteomes" id="UP000226338">
    <property type="component" value="Segment"/>
</dbReference>
<reference evidence="1 2" key="1">
    <citation type="submission" date="2016-05" db="EMBL/GenBank/DDBJ databases">
        <title>Undiscovered low abundance phages are ubiquitous in bacterial genomes.</title>
        <authorList>
            <person name="Dong Z."/>
            <person name="Liu H."/>
            <person name="Zheng J."/>
            <person name="Peng D."/>
        </authorList>
    </citation>
    <scope>NUCLEOTIDE SEQUENCE [LARGE SCALE GENOMIC DNA]</scope>
</reference>
<evidence type="ECO:0000313" key="1">
    <source>
        <dbReference type="EMBL" id="ANT40057.1"/>
    </source>
</evidence>
<gene>
    <name evidence="1" type="ORF">BMBtpLA3_22</name>
</gene>
<dbReference type="EMBL" id="KX190834">
    <property type="protein sequence ID" value="ANT40057.1"/>
    <property type="molecule type" value="Genomic_DNA"/>
</dbReference>
<name>A0A1B1P7H4_9CAUD</name>